<keyword evidence="8" id="KW-1185">Reference proteome</keyword>
<evidence type="ECO:0000256" key="5">
    <source>
        <dbReference type="SAM" id="Phobius"/>
    </source>
</evidence>
<evidence type="ECO:0000313" key="7">
    <source>
        <dbReference type="EMBL" id="MET3943746.1"/>
    </source>
</evidence>
<sequence>MIAPPRRMLTYRWFIPPAPPADDPVRLHPARWNSGNRVVRDMVAAYPGVLVLHILSYLIGSGISAFVPVVVGMIVDGLVGEEKFNAWWLFAVLVGIFIIQFIGEATGDGLATASVRRVTHNAQQHLSSGVLRRGAGAMSPGTVLNTIDADANTVGRYRELLSFPLMAIGYAAGAMVAMWSVSPWISLAIPASALIIALFAAWTAGPVTRVSLKRRAAEADVAGLATDASQGIRTVKGLGAGATVATRFHSETAKAKQLMLTHLRVEVWLGFARFCVAWLCNLAIVGFSAWMTLRGEITPGQLTSVALLVPPALNMAGFAFGDLASGWGRAVASGQRIEQLHHAGDDTAGPEPTDTPVPGAGLWILEPAERSYATAATWAQRGDVLFPPHTVNVFEGTIADNVNPRGDVPEEAVKQALAAAHCQDILRRLGGIGENGELPDAPLGEAGLNLSGGQRQRVALARALAADPDVLILDDPTTGLDSVTQADVVAAVAALRADKTTVVITGNAAWQHAGTALEVA</sequence>
<dbReference type="InterPro" id="IPR027417">
    <property type="entry name" value="P-loop_NTPase"/>
</dbReference>
<comment type="subcellular location">
    <subcellularLocation>
        <location evidence="1">Cell membrane</location>
        <topology evidence="1">Multi-pass membrane protein</topology>
    </subcellularLocation>
</comment>
<dbReference type="PROSITE" id="PS50929">
    <property type="entry name" value="ABC_TM1F"/>
    <property type="match status" value="1"/>
</dbReference>
<evidence type="ECO:0000256" key="4">
    <source>
        <dbReference type="ARBA" id="ARBA00023136"/>
    </source>
</evidence>
<dbReference type="Gene3D" id="1.20.1560.10">
    <property type="entry name" value="ABC transporter type 1, transmembrane domain"/>
    <property type="match status" value="1"/>
</dbReference>
<dbReference type="InterPro" id="IPR039421">
    <property type="entry name" value="Type_1_exporter"/>
</dbReference>
<dbReference type="CDD" id="cd07346">
    <property type="entry name" value="ABC_6TM_exporters"/>
    <property type="match status" value="1"/>
</dbReference>
<feature type="transmembrane region" description="Helical" evidence="5">
    <location>
        <begin position="267"/>
        <end position="291"/>
    </location>
</feature>
<dbReference type="SUPFAM" id="SSF52540">
    <property type="entry name" value="P-loop containing nucleoside triphosphate hydrolases"/>
    <property type="match status" value="1"/>
</dbReference>
<dbReference type="EMBL" id="JBEPNZ010000001">
    <property type="protein sequence ID" value="MET3943746.1"/>
    <property type="molecule type" value="Genomic_DNA"/>
</dbReference>
<dbReference type="Pfam" id="PF00005">
    <property type="entry name" value="ABC_tran"/>
    <property type="match status" value="1"/>
</dbReference>
<feature type="domain" description="ABC transmembrane type-1" evidence="6">
    <location>
        <begin position="51"/>
        <end position="309"/>
    </location>
</feature>
<feature type="transmembrane region" description="Helical" evidence="5">
    <location>
        <begin position="185"/>
        <end position="205"/>
    </location>
</feature>
<evidence type="ECO:0000259" key="6">
    <source>
        <dbReference type="PROSITE" id="PS50929"/>
    </source>
</evidence>
<dbReference type="PANTHER" id="PTHR43394:SF1">
    <property type="entry name" value="ATP-BINDING CASSETTE SUB-FAMILY B MEMBER 10, MITOCHONDRIAL"/>
    <property type="match status" value="1"/>
</dbReference>
<gene>
    <name evidence="7" type="ORF">JOF50_000545</name>
</gene>
<evidence type="ECO:0000256" key="1">
    <source>
        <dbReference type="ARBA" id="ARBA00004651"/>
    </source>
</evidence>
<accession>A0ABV2NWI3</accession>
<dbReference type="InterPro" id="IPR017871">
    <property type="entry name" value="ABC_transporter-like_CS"/>
</dbReference>
<evidence type="ECO:0000256" key="3">
    <source>
        <dbReference type="ARBA" id="ARBA00022989"/>
    </source>
</evidence>
<dbReference type="GO" id="GO:0005524">
    <property type="term" value="F:ATP binding"/>
    <property type="evidence" value="ECO:0007669"/>
    <property type="project" value="UniProtKB-KW"/>
</dbReference>
<dbReference type="RefSeq" id="WP_354074365.1">
    <property type="nucleotide sequence ID" value="NZ_JAAXPF010000002.1"/>
</dbReference>
<dbReference type="PANTHER" id="PTHR43394">
    <property type="entry name" value="ATP-DEPENDENT PERMEASE MDL1, MITOCHONDRIAL"/>
    <property type="match status" value="1"/>
</dbReference>
<keyword evidence="7" id="KW-0067">ATP-binding</keyword>
<protein>
    <submittedName>
        <fullName evidence="7">ABC transport system ATP-binding protein</fullName>
    </submittedName>
</protein>
<keyword evidence="7" id="KW-0547">Nucleotide-binding</keyword>
<dbReference type="InterPro" id="IPR036640">
    <property type="entry name" value="ABC1_TM_sf"/>
</dbReference>
<dbReference type="NCBIfam" id="NF000506">
    <property type="entry name" value="tet_ABC_AB_A"/>
    <property type="match status" value="1"/>
</dbReference>
<dbReference type="Proteomes" id="UP001549139">
    <property type="component" value="Unassembled WGS sequence"/>
</dbReference>
<dbReference type="Pfam" id="PF00664">
    <property type="entry name" value="ABC_membrane"/>
    <property type="match status" value="1"/>
</dbReference>
<evidence type="ECO:0000256" key="2">
    <source>
        <dbReference type="ARBA" id="ARBA00022692"/>
    </source>
</evidence>
<dbReference type="InterPro" id="IPR011527">
    <property type="entry name" value="ABC1_TM_dom"/>
</dbReference>
<keyword evidence="2 5" id="KW-0812">Transmembrane</keyword>
<name>A0ABV2NWI3_9CORY</name>
<feature type="transmembrane region" description="Helical" evidence="5">
    <location>
        <begin position="87"/>
        <end position="107"/>
    </location>
</feature>
<feature type="transmembrane region" description="Helical" evidence="5">
    <location>
        <begin position="160"/>
        <end position="179"/>
    </location>
</feature>
<keyword evidence="4 5" id="KW-0472">Membrane</keyword>
<keyword evidence="3 5" id="KW-1133">Transmembrane helix</keyword>
<feature type="transmembrane region" description="Helical" evidence="5">
    <location>
        <begin position="50"/>
        <end position="75"/>
    </location>
</feature>
<evidence type="ECO:0000313" key="8">
    <source>
        <dbReference type="Proteomes" id="UP001549139"/>
    </source>
</evidence>
<reference evidence="7 8" key="1">
    <citation type="submission" date="2024-06" db="EMBL/GenBank/DDBJ databases">
        <title>Sequencing the genomes of 1000 actinobacteria strains.</title>
        <authorList>
            <person name="Klenk H.-P."/>
        </authorList>
    </citation>
    <scope>NUCLEOTIDE SEQUENCE [LARGE SCALE GENOMIC DNA]</scope>
    <source>
        <strain evidence="7 8">DSM 44265</strain>
    </source>
</reference>
<dbReference type="PROSITE" id="PS00211">
    <property type="entry name" value="ABC_TRANSPORTER_1"/>
    <property type="match status" value="1"/>
</dbReference>
<proteinExistence type="predicted"/>
<dbReference type="SUPFAM" id="SSF90123">
    <property type="entry name" value="ABC transporter transmembrane region"/>
    <property type="match status" value="1"/>
</dbReference>
<organism evidence="7 8">
    <name type="scientific">Corynebacterium mucifaciens</name>
    <dbReference type="NCBI Taxonomy" id="57171"/>
    <lineage>
        <taxon>Bacteria</taxon>
        <taxon>Bacillati</taxon>
        <taxon>Actinomycetota</taxon>
        <taxon>Actinomycetes</taxon>
        <taxon>Mycobacteriales</taxon>
        <taxon>Corynebacteriaceae</taxon>
        <taxon>Corynebacterium</taxon>
    </lineage>
</organism>
<comment type="caution">
    <text evidence="7">The sequence shown here is derived from an EMBL/GenBank/DDBJ whole genome shotgun (WGS) entry which is preliminary data.</text>
</comment>
<dbReference type="InterPro" id="IPR003439">
    <property type="entry name" value="ABC_transporter-like_ATP-bd"/>
</dbReference>
<dbReference type="Gene3D" id="3.40.50.300">
    <property type="entry name" value="P-loop containing nucleotide triphosphate hydrolases"/>
    <property type="match status" value="1"/>
</dbReference>